<dbReference type="PANTHER" id="PTHR40453:SF1">
    <property type="entry name" value="PROTEIN YOEF"/>
    <property type="match status" value="1"/>
</dbReference>
<organism evidence="2 3">
    <name type="scientific">Neobacillus paridis</name>
    <dbReference type="NCBI Taxonomy" id="2803862"/>
    <lineage>
        <taxon>Bacteria</taxon>
        <taxon>Bacillati</taxon>
        <taxon>Bacillota</taxon>
        <taxon>Bacilli</taxon>
        <taxon>Bacillales</taxon>
        <taxon>Bacillaceae</taxon>
        <taxon>Neobacillus</taxon>
    </lineage>
</organism>
<name>A0ABS1TJV2_9BACI</name>
<evidence type="ECO:0000313" key="3">
    <source>
        <dbReference type="Proteomes" id="UP000623967"/>
    </source>
</evidence>
<dbReference type="Pfam" id="PF10662">
    <property type="entry name" value="PduV-EutP"/>
    <property type="match status" value="1"/>
</dbReference>
<protein>
    <submittedName>
        <fullName evidence="2">EutP/PduV family microcompartment system protein</fullName>
    </submittedName>
</protein>
<dbReference type="InterPro" id="IPR012381">
    <property type="entry name" value="EutP_PduV"/>
</dbReference>
<dbReference type="Gene3D" id="3.40.50.300">
    <property type="entry name" value="P-loop containing nucleotide triphosphate hydrolases"/>
    <property type="match status" value="1"/>
</dbReference>
<dbReference type="SUPFAM" id="SSF52540">
    <property type="entry name" value="P-loop containing nucleoside triphosphate hydrolases"/>
    <property type="match status" value="1"/>
</dbReference>
<dbReference type="PANTHER" id="PTHR40453">
    <property type="entry name" value="PROTEIN YOEF"/>
    <property type="match status" value="1"/>
</dbReference>
<accession>A0ABS1TJV2</accession>
<comment type="caution">
    <text evidence="2">The sequence shown here is derived from an EMBL/GenBank/DDBJ whole genome shotgun (WGS) entry which is preliminary data.</text>
</comment>
<gene>
    <name evidence="2" type="ORF">JK635_04960</name>
</gene>
<dbReference type="InterPro" id="IPR027417">
    <property type="entry name" value="P-loop_NTPase"/>
</dbReference>
<dbReference type="EMBL" id="JAESWB010000045">
    <property type="protein sequence ID" value="MBL4951591.1"/>
    <property type="molecule type" value="Genomic_DNA"/>
</dbReference>
<proteinExistence type="inferred from homology"/>
<reference evidence="2 3" key="1">
    <citation type="submission" date="2021-01" db="EMBL/GenBank/DDBJ databases">
        <title>Genome public.</title>
        <authorList>
            <person name="Liu C."/>
            <person name="Sun Q."/>
        </authorList>
    </citation>
    <scope>NUCLEOTIDE SEQUENCE [LARGE SCALE GENOMIC DNA]</scope>
    <source>
        <strain evidence="2 3">YIM B02564</strain>
    </source>
</reference>
<comment type="similarity">
    <text evidence="1">Belongs to the EutP/PduV family.</text>
</comment>
<dbReference type="PIRSF" id="PIRSF036409">
    <property type="entry name" value="EutP_PduV"/>
    <property type="match status" value="1"/>
</dbReference>
<sequence>MRKIILIGKTGSGKTTLCQRLHGEQMEYQKTQAVQTFENAIDTPGEYIENRFYYNAITITAADADVIGLIQDCTEQTSLFPPLFAAMFPKPIIGIVTKVDLAKDPKQIEAAREYLRMAGAEKIIHISVMTGQGIDEILQYLDQE</sequence>
<dbReference type="RefSeq" id="WP_202652875.1">
    <property type="nucleotide sequence ID" value="NZ_JAESWB010000045.1"/>
</dbReference>
<keyword evidence="1" id="KW-0547">Nucleotide-binding</keyword>
<evidence type="ECO:0000256" key="1">
    <source>
        <dbReference type="PIRNR" id="PIRNR036409"/>
    </source>
</evidence>
<evidence type="ECO:0000313" key="2">
    <source>
        <dbReference type="EMBL" id="MBL4951591.1"/>
    </source>
</evidence>
<dbReference type="NCBIfam" id="TIGR02528">
    <property type="entry name" value="EutP"/>
    <property type="match status" value="1"/>
</dbReference>
<dbReference type="Proteomes" id="UP000623967">
    <property type="component" value="Unassembled WGS sequence"/>
</dbReference>
<keyword evidence="3" id="KW-1185">Reference proteome</keyword>